<evidence type="ECO:0000256" key="2">
    <source>
        <dbReference type="ARBA" id="ARBA00023295"/>
    </source>
</evidence>
<proteinExistence type="predicted"/>
<dbReference type="InterPro" id="IPR013320">
    <property type="entry name" value="ConA-like_dom_sf"/>
</dbReference>
<keyword evidence="2" id="KW-0326">Glycosidase</keyword>
<feature type="non-terminal residue" evidence="4">
    <location>
        <position position="1"/>
    </location>
</feature>
<dbReference type="InterPro" id="IPR000757">
    <property type="entry name" value="Beta-glucanase-like"/>
</dbReference>
<feature type="non-terminal residue" evidence="4">
    <location>
        <position position="264"/>
    </location>
</feature>
<evidence type="ECO:0000313" key="4">
    <source>
        <dbReference type="EMBL" id="SVD82095.1"/>
    </source>
</evidence>
<reference evidence="4" key="1">
    <citation type="submission" date="2018-05" db="EMBL/GenBank/DDBJ databases">
        <authorList>
            <person name="Lanie J.A."/>
            <person name="Ng W.-L."/>
            <person name="Kazmierczak K.M."/>
            <person name="Andrzejewski T.M."/>
            <person name="Davidsen T.M."/>
            <person name="Wayne K.J."/>
            <person name="Tettelin H."/>
            <person name="Glass J.I."/>
            <person name="Rusch D."/>
            <person name="Podicherti R."/>
            <person name="Tsui H.-C.T."/>
            <person name="Winkler M.E."/>
        </authorList>
    </citation>
    <scope>NUCLEOTIDE SEQUENCE</scope>
</reference>
<dbReference type="EMBL" id="UINC01175459">
    <property type="protein sequence ID" value="SVD82095.1"/>
    <property type="molecule type" value="Genomic_DNA"/>
</dbReference>
<dbReference type="NCBIfam" id="TIGR04183">
    <property type="entry name" value="Por_Secre_tail"/>
    <property type="match status" value="1"/>
</dbReference>
<evidence type="ECO:0000259" key="3">
    <source>
        <dbReference type="PROSITE" id="PS51762"/>
    </source>
</evidence>
<gene>
    <name evidence="4" type="ORF">METZ01_LOCUS434949</name>
</gene>
<protein>
    <recommendedName>
        <fullName evidence="3">GH16 domain-containing protein</fullName>
    </recommendedName>
</protein>
<dbReference type="InterPro" id="IPR026444">
    <property type="entry name" value="Secre_tail"/>
</dbReference>
<dbReference type="Gene3D" id="2.60.120.200">
    <property type="match status" value="1"/>
</dbReference>
<dbReference type="Pfam" id="PF00722">
    <property type="entry name" value="Glyco_hydro_16"/>
    <property type="match status" value="1"/>
</dbReference>
<keyword evidence="1" id="KW-0378">Hydrolase</keyword>
<accession>A0A382YGX5</accession>
<dbReference type="InterPro" id="IPR008264">
    <property type="entry name" value="Beta_glucanase"/>
</dbReference>
<dbReference type="AlphaFoldDB" id="A0A382YGX5"/>
<name>A0A382YGX5_9ZZZZ</name>
<dbReference type="SUPFAM" id="SSF49899">
    <property type="entry name" value="Concanavalin A-like lectins/glucanases"/>
    <property type="match status" value="1"/>
</dbReference>
<dbReference type="Pfam" id="PF18962">
    <property type="entry name" value="Por_Secre_tail"/>
    <property type="match status" value="1"/>
</dbReference>
<organism evidence="4">
    <name type="scientific">marine metagenome</name>
    <dbReference type="NCBI Taxonomy" id="408172"/>
    <lineage>
        <taxon>unclassified sequences</taxon>
        <taxon>metagenomes</taxon>
        <taxon>ecological metagenomes</taxon>
    </lineage>
</organism>
<sequence>QTNIITAYESHHVELHTLMYNPHVGFHTYAFEWTPDYIDFFIDDQLVRHDINEYIQTLDTGQKIMMNIWQPIYEDWVGPFDENLLPIYAFYDWVKYYSYTPGSGNYGSNNNFSLDWVDDFNSFDQSRWEKATHTWSANNAQFVEQNAVHQSGYLILCLTDNTTYGYSGDPLSIIQKKNYNTLEILNVYPNPFNSSFTIQLPDNINKEIKSVRLVDLIGKSVFSTNQFTYNNKALKVSLQNKLLPSSLYYGILETNKRKHIFKLT</sequence>
<dbReference type="PRINTS" id="PR00737">
    <property type="entry name" value="GLHYDRLASE16"/>
</dbReference>
<dbReference type="PROSITE" id="PS51762">
    <property type="entry name" value="GH16_2"/>
    <property type="match status" value="1"/>
</dbReference>
<evidence type="ECO:0000256" key="1">
    <source>
        <dbReference type="ARBA" id="ARBA00022801"/>
    </source>
</evidence>
<dbReference type="GO" id="GO:0005975">
    <property type="term" value="P:carbohydrate metabolic process"/>
    <property type="evidence" value="ECO:0007669"/>
    <property type="project" value="InterPro"/>
</dbReference>
<feature type="domain" description="GH16" evidence="3">
    <location>
        <begin position="1"/>
        <end position="102"/>
    </location>
</feature>
<dbReference type="GO" id="GO:0004553">
    <property type="term" value="F:hydrolase activity, hydrolyzing O-glycosyl compounds"/>
    <property type="evidence" value="ECO:0007669"/>
    <property type="project" value="InterPro"/>
</dbReference>